<evidence type="ECO:0000313" key="1">
    <source>
        <dbReference type="EMBL" id="KAH7924655.1"/>
    </source>
</evidence>
<organism evidence="1 2">
    <name type="scientific">Leucogyrophana mollusca</name>
    <dbReference type="NCBI Taxonomy" id="85980"/>
    <lineage>
        <taxon>Eukaryota</taxon>
        <taxon>Fungi</taxon>
        <taxon>Dikarya</taxon>
        <taxon>Basidiomycota</taxon>
        <taxon>Agaricomycotina</taxon>
        <taxon>Agaricomycetes</taxon>
        <taxon>Agaricomycetidae</taxon>
        <taxon>Boletales</taxon>
        <taxon>Boletales incertae sedis</taxon>
        <taxon>Leucogyrophana</taxon>
    </lineage>
</organism>
<sequence>MSDPHQWAGVHTQMTAINSGTLCVTWSLLLPRHLLLVFCALNGDVALNINFVRADRANPPIPRPVPVKTSLDGAVRAVDVAKCVPPVRLHGAPGEELQDSAIYRRSQARQLSSSSSEPFRRRFRPDHDLTWPWAAQEDDRTPDNAWGALQSLSVTSQARKQMSTIISVRRKLVARITRETMLVQARQRRAKICEDPTMWAWMWGSRLDNAPSCDIPSA</sequence>
<comment type="caution">
    <text evidence="1">The sequence shown here is derived from an EMBL/GenBank/DDBJ whole genome shotgun (WGS) entry which is preliminary data.</text>
</comment>
<dbReference type="EMBL" id="MU266419">
    <property type="protein sequence ID" value="KAH7924655.1"/>
    <property type="molecule type" value="Genomic_DNA"/>
</dbReference>
<name>A0ACB8BFT1_9AGAM</name>
<dbReference type="Proteomes" id="UP000790709">
    <property type="component" value="Unassembled WGS sequence"/>
</dbReference>
<protein>
    <submittedName>
        <fullName evidence="1">Uncharacterized protein</fullName>
    </submittedName>
</protein>
<proteinExistence type="predicted"/>
<accession>A0ACB8BFT1</accession>
<keyword evidence="2" id="KW-1185">Reference proteome</keyword>
<evidence type="ECO:0000313" key="2">
    <source>
        <dbReference type="Proteomes" id="UP000790709"/>
    </source>
</evidence>
<reference evidence="1" key="1">
    <citation type="journal article" date="2021" name="New Phytol.">
        <title>Evolutionary innovations through gain and loss of genes in the ectomycorrhizal Boletales.</title>
        <authorList>
            <person name="Wu G."/>
            <person name="Miyauchi S."/>
            <person name="Morin E."/>
            <person name="Kuo A."/>
            <person name="Drula E."/>
            <person name="Varga T."/>
            <person name="Kohler A."/>
            <person name="Feng B."/>
            <person name="Cao Y."/>
            <person name="Lipzen A."/>
            <person name="Daum C."/>
            <person name="Hundley H."/>
            <person name="Pangilinan J."/>
            <person name="Johnson J."/>
            <person name="Barry K."/>
            <person name="LaButti K."/>
            <person name="Ng V."/>
            <person name="Ahrendt S."/>
            <person name="Min B."/>
            <person name="Choi I.G."/>
            <person name="Park H."/>
            <person name="Plett J.M."/>
            <person name="Magnuson J."/>
            <person name="Spatafora J.W."/>
            <person name="Nagy L.G."/>
            <person name="Henrissat B."/>
            <person name="Grigoriev I.V."/>
            <person name="Yang Z.L."/>
            <person name="Xu J."/>
            <person name="Martin F.M."/>
        </authorList>
    </citation>
    <scope>NUCLEOTIDE SEQUENCE</scope>
    <source>
        <strain evidence="1">KUC20120723A-06</strain>
    </source>
</reference>
<gene>
    <name evidence="1" type="ORF">BV22DRAFT_1047305</name>
</gene>